<keyword evidence="1" id="KW-1015">Disulfide bond</keyword>
<name>A0A3P9Q2L2_POERE</name>
<dbReference type="InterPro" id="IPR050412">
    <property type="entry name" value="Ig-like_Receptors_ImmuneReg"/>
</dbReference>
<dbReference type="AlphaFoldDB" id="A0A3P9Q2L2"/>
<organism evidence="5 6">
    <name type="scientific">Poecilia reticulata</name>
    <name type="common">Guppy</name>
    <name type="synonym">Acanthophacelus reticulatus</name>
    <dbReference type="NCBI Taxonomy" id="8081"/>
    <lineage>
        <taxon>Eukaryota</taxon>
        <taxon>Metazoa</taxon>
        <taxon>Chordata</taxon>
        <taxon>Craniata</taxon>
        <taxon>Vertebrata</taxon>
        <taxon>Euteleostomi</taxon>
        <taxon>Actinopterygii</taxon>
        <taxon>Neopterygii</taxon>
        <taxon>Teleostei</taxon>
        <taxon>Neoteleostei</taxon>
        <taxon>Acanthomorphata</taxon>
        <taxon>Ovalentaria</taxon>
        <taxon>Atherinomorphae</taxon>
        <taxon>Cyprinodontiformes</taxon>
        <taxon>Poeciliidae</taxon>
        <taxon>Poeciliinae</taxon>
        <taxon>Poecilia</taxon>
    </lineage>
</organism>
<protein>
    <recommendedName>
        <fullName evidence="4">Ig-like domain-containing protein</fullName>
    </recommendedName>
</protein>
<dbReference type="SUPFAM" id="SSF48726">
    <property type="entry name" value="Immunoglobulin"/>
    <property type="match status" value="2"/>
</dbReference>
<evidence type="ECO:0000256" key="1">
    <source>
        <dbReference type="ARBA" id="ARBA00023157"/>
    </source>
</evidence>
<dbReference type="GeneTree" id="ENSGT01030000234785"/>
<feature type="chain" id="PRO_5018095697" description="Ig-like domain-containing protein" evidence="3">
    <location>
        <begin position="18"/>
        <end position="259"/>
    </location>
</feature>
<evidence type="ECO:0000256" key="2">
    <source>
        <dbReference type="ARBA" id="ARBA00023319"/>
    </source>
</evidence>
<dbReference type="InterPro" id="IPR003599">
    <property type="entry name" value="Ig_sub"/>
</dbReference>
<dbReference type="Proteomes" id="UP000242638">
    <property type="component" value="Unassembled WGS sequence"/>
</dbReference>
<dbReference type="SMART" id="SM00409">
    <property type="entry name" value="IG"/>
    <property type="match status" value="2"/>
</dbReference>
<dbReference type="GO" id="GO:0007166">
    <property type="term" value="P:cell surface receptor signaling pathway"/>
    <property type="evidence" value="ECO:0007669"/>
    <property type="project" value="UniProtKB-ARBA"/>
</dbReference>
<feature type="signal peptide" evidence="3">
    <location>
        <begin position="1"/>
        <end position="17"/>
    </location>
</feature>
<dbReference type="PROSITE" id="PS50835">
    <property type="entry name" value="IG_LIKE"/>
    <property type="match status" value="1"/>
</dbReference>
<proteinExistence type="predicted"/>
<dbReference type="InterPro" id="IPR036179">
    <property type="entry name" value="Ig-like_dom_sf"/>
</dbReference>
<keyword evidence="6" id="KW-1185">Reference proteome</keyword>
<reference evidence="5" key="3">
    <citation type="submission" date="2025-09" db="UniProtKB">
        <authorList>
            <consortium name="Ensembl"/>
        </authorList>
    </citation>
    <scope>IDENTIFICATION</scope>
    <source>
        <strain evidence="5">Guanapo</strain>
    </source>
</reference>
<reference evidence="6" key="1">
    <citation type="submission" date="2013-11" db="EMBL/GenBank/DDBJ databases">
        <title>The genomic landscape of the Guanapo guppy.</title>
        <authorList>
            <person name="Kuenstner A."/>
            <person name="Dreyer C."/>
        </authorList>
    </citation>
    <scope>NUCLEOTIDE SEQUENCE</scope>
    <source>
        <strain evidence="6">Guanapo</strain>
    </source>
</reference>
<keyword evidence="3" id="KW-0732">Signal</keyword>
<keyword evidence="2" id="KW-0393">Immunoglobulin domain</keyword>
<evidence type="ECO:0000313" key="6">
    <source>
        <dbReference type="Proteomes" id="UP000242638"/>
    </source>
</evidence>
<dbReference type="Bgee" id="ENSPREG00000018958">
    <property type="expression patterns" value="Expressed in caudal fin and 1 other cell type or tissue"/>
</dbReference>
<dbReference type="InterPro" id="IPR013151">
    <property type="entry name" value="Immunoglobulin_dom"/>
</dbReference>
<evidence type="ECO:0000259" key="4">
    <source>
        <dbReference type="PROSITE" id="PS50835"/>
    </source>
</evidence>
<dbReference type="Pfam" id="PF00047">
    <property type="entry name" value="ig"/>
    <property type="match status" value="1"/>
</dbReference>
<dbReference type="GO" id="GO:0002764">
    <property type="term" value="P:immune response-regulating signaling pathway"/>
    <property type="evidence" value="ECO:0007669"/>
    <property type="project" value="TreeGrafter"/>
</dbReference>
<feature type="domain" description="Ig-like" evidence="4">
    <location>
        <begin position="26"/>
        <end position="112"/>
    </location>
</feature>
<evidence type="ECO:0000313" key="5">
    <source>
        <dbReference type="Ensembl" id="ENSPREP00000028088.1"/>
    </source>
</evidence>
<accession>A0A3P9Q2L2</accession>
<dbReference type="Ensembl" id="ENSPRET00000028397.1">
    <property type="protein sequence ID" value="ENSPREP00000028088.1"/>
    <property type="gene ID" value="ENSPREG00000018958.1"/>
</dbReference>
<dbReference type="InterPro" id="IPR007110">
    <property type="entry name" value="Ig-like_dom"/>
</dbReference>
<reference evidence="5" key="2">
    <citation type="submission" date="2025-08" db="UniProtKB">
        <authorList>
            <consortium name="Ensembl"/>
        </authorList>
    </citation>
    <scope>IDENTIFICATION</scope>
    <source>
        <strain evidence="5">Guanapo</strain>
    </source>
</reference>
<dbReference type="PANTHER" id="PTHR11738:SF186">
    <property type="entry name" value="OSTEOCLAST-ASSOCIATED IMMUNOGLOBULIN-LIKE RECEPTOR"/>
    <property type="match status" value="1"/>
</dbReference>
<dbReference type="Pfam" id="PF13927">
    <property type="entry name" value="Ig_3"/>
    <property type="match status" value="1"/>
</dbReference>
<sequence length="259" mass="28370">PLLDLLLKVTSLWVVMSASVVHLPKPTITIQPTDLVMWGQDVQITCSITGGEVGGSFIFTKTPGPFTQTVDSSSNSTILHIHQVNFTNEGSYQCQFQRADSSSVFSDYVNLNVTVILPKPSIAMDPAGVVTFGDLIAINCSISTQYLGGSFTLQKTSGSFTKTQQSSTNSSTFRFLEANDNHVGDYRCYYETLVEYKTFTSPLSDNVTVSLRGDRTFSVMGPILWNDLPLQVREAPSLSTFKASLKTHLFYLAFNSSGI</sequence>
<dbReference type="PANTHER" id="PTHR11738">
    <property type="entry name" value="MHC CLASS I NK CELL RECEPTOR"/>
    <property type="match status" value="1"/>
</dbReference>
<dbReference type="InterPro" id="IPR013783">
    <property type="entry name" value="Ig-like_fold"/>
</dbReference>
<dbReference type="Gene3D" id="2.60.40.10">
    <property type="entry name" value="Immunoglobulins"/>
    <property type="match status" value="2"/>
</dbReference>
<evidence type="ECO:0000256" key="3">
    <source>
        <dbReference type="SAM" id="SignalP"/>
    </source>
</evidence>